<feature type="domain" description="Histone deacetylase" evidence="10">
    <location>
        <begin position="56"/>
        <end position="347"/>
    </location>
</feature>
<dbReference type="InterPro" id="IPR023801">
    <property type="entry name" value="His_deacetylse_dom"/>
</dbReference>
<dbReference type="EC" id="3.5.1.98" evidence="2 8"/>
<dbReference type="EMBL" id="CP141883">
    <property type="protein sequence ID" value="WRT65432.1"/>
    <property type="molecule type" value="Genomic_DNA"/>
</dbReference>
<keyword evidence="6 8" id="KW-0804">Transcription</keyword>
<dbReference type="InterPro" id="IPR037138">
    <property type="entry name" value="His_deacetylse_dom_sf"/>
</dbReference>
<gene>
    <name evidence="11" type="ORF">IL334_002375</name>
</gene>
<feature type="region of interest" description="Disordered" evidence="9">
    <location>
        <begin position="427"/>
        <end position="480"/>
    </location>
</feature>
<accession>A0ABZ1CVS1</accession>
<evidence type="ECO:0000259" key="10">
    <source>
        <dbReference type="Pfam" id="PF00850"/>
    </source>
</evidence>
<name>A0ABZ1CVS1_9TREE</name>
<evidence type="ECO:0000256" key="2">
    <source>
        <dbReference type="ARBA" id="ARBA00012111"/>
    </source>
</evidence>
<dbReference type="InterPro" id="IPR000286">
    <property type="entry name" value="HDACs"/>
</dbReference>
<comment type="similarity">
    <text evidence="8">Belongs to the histone deacetylase family. HD Type 1 subfamily.</text>
</comment>
<evidence type="ECO:0000256" key="4">
    <source>
        <dbReference type="ARBA" id="ARBA00022853"/>
    </source>
</evidence>
<dbReference type="InterPro" id="IPR023696">
    <property type="entry name" value="Ureohydrolase_dom_sf"/>
</dbReference>
<dbReference type="PRINTS" id="PR01270">
    <property type="entry name" value="HDASUPER"/>
</dbReference>
<dbReference type="PANTHER" id="PTHR10625:SF36">
    <property type="entry name" value="HISTONE DEACETYLASE 3"/>
    <property type="match status" value="1"/>
</dbReference>
<proteinExistence type="inferred from homology"/>
<feature type="compositionally biased region" description="Basic and acidic residues" evidence="9">
    <location>
        <begin position="441"/>
        <end position="458"/>
    </location>
</feature>
<evidence type="ECO:0000256" key="9">
    <source>
        <dbReference type="SAM" id="MobiDB-lite"/>
    </source>
</evidence>
<dbReference type="Gene3D" id="3.40.800.20">
    <property type="entry name" value="Histone deacetylase domain"/>
    <property type="match status" value="1"/>
</dbReference>
<keyword evidence="4 8" id="KW-0156">Chromatin regulator</keyword>
<evidence type="ECO:0000256" key="8">
    <source>
        <dbReference type="PIRNR" id="PIRNR037913"/>
    </source>
</evidence>
<organism evidence="11 12">
    <name type="scientific">Kwoniella shivajii</name>
    <dbReference type="NCBI Taxonomy" id="564305"/>
    <lineage>
        <taxon>Eukaryota</taxon>
        <taxon>Fungi</taxon>
        <taxon>Dikarya</taxon>
        <taxon>Basidiomycota</taxon>
        <taxon>Agaricomycotina</taxon>
        <taxon>Tremellomycetes</taxon>
        <taxon>Tremellales</taxon>
        <taxon>Cryptococcaceae</taxon>
        <taxon>Kwoniella</taxon>
    </lineage>
</organism>
<evidence type="ECO:0000256" key="6">
    <source>
        <dbReference type="ARBA" id="ARBA00023163"/>
    </source>
</evidence>
<evidence type="ECO:0000256" key="7">
    <source>
        <dbReference type="ARBA" id="ARBA00023242"/>
    </source>
</evidence>
<dbReference type="Proteomes" id="UP001329825">
    <property type="component" value="Chromosome 3"/>
</dbReference>
<dbReference type="InterPro" id="IPR003084">
    <property type="entry name" value="HDAC_I/II"/>
</dbReference>
<keyword evidence="7 8" id="KW-0539">Nucleus</keyword>
<evidence type="ECO:0000256" key="3">
    <source>
        <dbReference type="ARBA" id="ARBA00022801"/>
    </source>
</evidence>
<dbReference type="PIRSF" id="PIRSF037913">
    <property type="entry name" value="His_deacetylse_1"/>
    <property type="match status" value="1"/>
</dbReference>
<evidence type="ECO:0000313" key="12">
    <source>
        <dbReference type="Proteomes" id="UP001329825"/>
    </source>
</evidence>
<keyword evidence="5 8" id="KW-0805">Transcription regulation</keyword>
<evidence type="ECO:0000313" key="11">
    <source>
        <dbReference type="EMBL" id="WRT65432.1"/>
    </source>
</evidence>
<comment type="catalytic activity">
    <reaction evidence="8">
        <text>N(6)-acetyl-L-lysyl-[histone] + H2O = L-lysyl-[histone] + acetate</text>
        <dbReference type="Rhea" id="RHEA:58196"/>
        <dbReference type="Rhea" id="RHEA-COMP:9845"/>
        <dbReference type="Rhea" id="RHEA-COMP:11338"/>
        <dbReference type="ChEBI" id="CHEBI:15377"/>
        <dbReference type="ChEBI" id="CHEBI:29969"/>
        <dbReference type="ChEBI" id="CHEBI:30089"/>
        <dbReference type="ChEBI" id="CHEBI:61930"/>
        <dbReference type="EC" id="3.5.1.98"/>
    </reaction>
</comment>
<dbReference type="GeneID" id="87954506"/>
<dbReference type="PRINTS" id="PR01271">
    <property type="entry name" value="HISDACETLASE"/>
</dbReference>
<dbReference type="Pfam" id="PF00850">
    <property type="entry name" value="Hist_deacetyl"/>
    <property type="match status" value="1"/>
</dbReference>
<dbReference type="RefSeq" id="XP_062790172.1">
    <property type="nucleotide sequence ID" value="XM_062934121.1"/>
</dbReference>
<evidence type="ECO:0000256" key="1">
    <source>
        <dbReference type="ARBA" id="ARBA00004123"/>
    </source>
</evidence>
<reference evidence="11 12" key="1">
    <citation type="submission" date="2024-01" db="EMBL/GenBank/DDBJ databases">
        <title>Comparative genomics of Cryptococcus and Kwoniella reveals pathogenesis evolution and contrasting modes of karyotype evolution via chromosome fusion or intercentromeric recombination.</title>
        <authorList>
            <person name="Coelho M.A."/>
            <person name="David-Palma M."/>
            <person name="Shea T."/>
            <person name="Bowers K."/>
            <person name="McGinley-Smith S."/>
            <person name="Mohammad A.W."/>
            <person name="Gnirke A."/>
            <person name="Yurkov A.M."/>
            <person name="Nowrousian M."/>
            <person name="Sun S."/>
            <person name="Cuomo C.A."/>
            <person name="Heitman J."/>
        </authorList>
    </citation>
    <scope>NUCLEOTIDE SEQUENCE [LARGE SCALE GENOMIC DNA]</scope>
    <source>
        <strain evidence="11">CBS 11374</strain>
    </source>
</reference>
<keyword evidence="3 8" id="KW-0378">Hydrolase</keyword>
<evidence type="ECO:0000256" key="5">
    <source>
        <dbReference type="ARBA" id="ARBA00023015"/>
    </source>
</evidence>
<dbReference type="PANTHER" id="PTHR10625">
    <property type="entry name" value="HISTONE DEACETYLASE HDAC1-RELATED"/>
    <property type="match status" value="1"/>
</dbReference>
<protein>
    <recommendedName>
        <fullName evidence="2 8">Histone deacetylase</fullName>
        <ecNumber evidence="2 8">3.5.1.98</ecNumber>
    </recommendedName>
</protein>
<dbReference type="SUPFAM" id="SSF52768">
    <property type="entry name" value="Arginase/deacetylase"/>
    <property type="match status" value="1"/>
</dbReference>
<sequence>MTLTDYPTFSESPFFFDRRAASVPQQEEGVVRSHSNPRVAYYHPKEVGNYHYGERHPMRPHRMELTNQLVLGYKLHEKMSMHSPRKATEQELLEFHDNDYVDFLKRVTPKNAQNLTRDWTKFNVGDDCPIFHDLFSFCQQYSGATLAAARKLSSGNADIAINWSGGLHHAKKGEASGFCYVNDIVLGILELLRYHPRVLYIDIDIHHGDGVQEAFYLSNRVLTVSFHKYSADFFPGTGNLSEIGSDLGKYFSLNVPLQDGIDDESYISLFKAVMEPTITTFRPSAIVLQCGADSLGCDRLGTFNLSIAAHGECVRFIKSFDLPLLVLGGGGYRQSSVARCWAYETGVLAGMNLSNELPQNNYYEFFAPDYQLHPPLTGKIQNLNTRQSLERIRITIREKLRYLNGAPSVQMQEIPPDLMGFLNNEEQNQDEKLDDDSSLPDTRRESKLKDGDLLDRENSSSGDGLSNGPLGGARRRTIRV</sequence>
<comment type="subcellular location">
    <subcellularLocation>
        <location evidence="1 8">Nucleus</location>
    </subcellularLocation>
</comment>
<keyword evidence="12" id="KW-1185">Reference proteome</keyword>